<dbReference type="RefSeq" id="WP_257769139.1">
    <property type="nucleotide sequence ID" value="NZ_CP102480.1"/>
</dbReference>
<dbReference type="EMBL" id="CP102480">
    <property type="protein sequence ID" value="UUX50107.1"/>
    <property type="molecule type" value="Genomic_DNA"/>
</dbReference>
<dbReference type="AlphaFoldDB" id="A0A9J7AR69"/>
<protein>
    <submittedName>
        <fullName evidence="1">Squalene/phytoene synthase family protein</fullName>
    </submittedName>
</protein>
<dbReference type="Pfam" id="PF00494">
    <property type="entry name" value="SQS_PSY"/>
    <property type="match status" value="1"/>
</dbReference>
<dbReference type="SUPFAM" id="SSF48576">
    <property type="entry name" value="Terpenoid synthases"/>
    <property type="match status" value="1"/>
</dbReference>
<accession>A0A9J7AR69</accession>
<gene>
    <name evidence="1" type="ORF">NUH88_00080</name>
</gene>
<dbReference type="Proteomes" id="UP001060336">
    <property type="component" value="Chromosome"/>
</dbReference>
<keyword evidence="2" id="KW-1185">Reference proteome</keyword>
<sequence length="327" mass="36194">MSCWRKGAGSRRRFCPLTELAGARDIAFCREIAGRANANLLHAARLLPQSRQAFFFASYAAMRLIDDAVDDGFLVRPATDRAAARSEMLAAIDHWEAQCLGRAEEGPLPAPVQRALRRIVRISDLGDTPWRGLAEAMRRDARETPMVEWEDFLAYASGATVAPATIFIYLLAADPSEEGFRWRLPSPPEGYAEDLGIFCYLVHILRDLAKDAERSERLVTIPESLLRRAGIAKTELSEAVKQRDGRISILAADLRERAAAHLVKGRGALAELGPLIGRREYLALKGLIRIYVSLFERFGTDFFEGMAAAPGLETALRAELLVAEAEE</sequence>
<reference evidence="1" key="1">
    <citation type="submission" date="2022-08" db="EMBL/GenBank/DDBJ databases">
        <title>Nisaea acidiphila sp. nov., isolated from a marine algal debris and emended description of the genus Nisaea Urios et al. 2008.</title>
        <authorList>
            <person name="Kwon K."/>
        </authorList>
    </citation>
    <scope>NUCLEOTIDE SEQUENCE</scope>
    <source>
        <strain evidence="1">MEBiC11861</strain>
    </source>
</reference>
<dbReference type="KEGG" id="naci:NUH88_00080"/>
<dbReference type="InterPro" id="IPR002060">
    <property type="entry name" value="Squ/phyt_synthse"/>
</dbReference>
<dbReference type="Gene3D" id="1.10.600.10">
    <property type="entry name" value="Farnesyl Diphosphate Synthase"/>
    <property type="match status" value="1"/>
</dbReference>
<dbReference type="GO" id="GO:0016765">
    <property type="term" value="F:transferase activity, transferring alkyl or aryl (other than methyl) groups"/>
    <property type="evidence" value="ECO:0007669"/>
    <property type="project" value="UniProtKB-ARBA"/>
</dbReference>
<evidence type="ECO:0000313" key="1">
    <source>
        <dbReference type="EMBL" id="UUX50107.1"/>
    </source>
</evidence>
<name>A0A9J7AR69_9PROT</name>
<evidence type="ECO:0000313" key="2">
    <source>
        <dbReference type="Proteomes" id="UP001060336"/>
    </source>
</evidence>
<dbReference type="InterPro" id="IPR008949">
    <property type="entry name" value="Isoprenoid_synthase_dom_sf"/>
</dbReference>
<organism evidence="1 2">
    <name type="scientific">Nisaea acidiphila</name>
    <dbReference type="NCBI Taxonomy" id="1862145"/>
    <lineage>
        <taxon>Bacteria</taxon>
        <taxon>Pseudomonadati</taxon>
        <taxon>Pseudomonadota</taxon>
        <taxon>Alphaproteobacteria</taxon>
        <taxon>Rhodospirillales</taxon>
        <taxon>Thalassobaculaceae</taxon>
        <taxon>Nisaea</taxon>
    </lineage>
</organism>
<proteinExistence type="predicted"/>
<dbReference type="PANTHER" id="PTHR31480">
    <property type="entry name" value="BIFUNCTIONAL LYCOPENE CYCLASE/PHYTOENE SYNTHASE"/>
    <property type="match status" value="1"/>
</dbReference>